<dbReference type="Gene3D" id="2.60.120.10">
    <property type="entry name" value="Jelly Rolls"/>
    <property type="match status" value="1"/>
</dbReference>
<accession>A0A0G4KK99</accession>
<dbReference type="InterPro" id="IPR019780">
    <property type="entry name" value="Germin_Mn-BS"/>
</dbReference>
<dbReference type="AlphaFoldDB" id="A0A0G4KK99"/>
<dbReference type="Proteomes" id="UP000044602">
    <property type="component" value="Unassembled WGS sequence"/>
</dbReference>
<gene>
    <name evidence="8" type="ORF">BN1708_009753</name>
</gene>
<sequence length="283" mass="30098">MHSSTLLSSILFSAVALAAPSAPRSDDSSIDSVLPPVVPVNTRAADPELITKLMTAPTQRQRANLLDQPGDFVFDFTDLSVPGSESKGKGGFSTSATARTFPALIGNGAGMTLGFLGPCGMNTAHVHPRATELNVVVKGRLVTNFVIENGVEPIENTMSLYQMSVFPKGAIHQEYNPGESIHPTVPICPTEKVLTRLVADCEDTVFVAGFNDPDPGVEQVAQAFFSLNPDVVSATLGGVTTLDGKDIASFREHIPDNVALGIEACLNKCGLKWNAKRDDFFLN</sequence>
<feature type="chain" id="PRO_5002565570" description="Cupin type-1 domain-containing protein" evidence="6">
    <location>
        <begin position="19"/>
        <end position="283"/>
    </location>
</feature>
<dbReference type="InterPro" id="IPR001929">
    <property type="entry name" value="Germin"/>
</dbReference>
<dbReference type="STRING" id="100787.A0A0G4KK99"/>
<evidence type="ECO:0000256" key="2">
    <source>
        <dbReference type="ARBA" id="ARBA00007456"/>
    </source>
</evidence>
<keyword evidence="4" id="KW-0479">Metal-binding</keyword>
<protein>
    <recommendedName>
        <fullName evidence="7">Cupin type-1 domain-containing protein</fullName>
    </recommendedName>
</protein>
<keyword evidence="5" id="KW-0464">Manganese</keyword>
<dbReference type="EMBL" id="CVQH01001891">
    <property type="protein sequence ID" value="CRK06965.1"/>
    <property type="molecule type" value="Genomic_DNA"/>
</dbReference>
<keyword evidence="3" id="KW-0964">Secreted</keyword>
<evidence type="ECO:0000256" key="1">
    <source>
        <dbReference type="ARBA" id="ARBA00004613"/>
    </source>
</evidence>
<reference evidence="8 9" key="1">
    <citation type="submission" date="2015-05" db="EMBL/GenBank/DDBJ databases">
        <authorList>
            <person name="Wang D.B."/>
            <person name="Wang M."/>
        </authorList>
    </citation>
    <scope>NUCLEOTIDE SEQUENCE [LARGE SCALE GENOMIC DNA]</scope>
    <source>
        <strain evidence="8">VL1</strain>
    </source>
</reference>
<dbReference type="Pfam" id="PF00190">
    <property type="entry name" value="Cupin_1"/>
    <property type="match status" value="1"/>
</dbReference>
<dbReference type="PANTHER" id="PTHR31238">
    <property type="entry name" value="GERMIN-LIKE PROTEIN SUBFAMILY 3 MEMBER 3"/>
    <property type="match status" value="1"/>
</dbReference>
<proteinExistence type="inferred from homology"/>
<evidence type="ECO:0000256" key="5">
    <source>
        <dbReference type="ARBA" id="ARBA00023211"/>
    </source>
</evidence>
<dbReference type="GO" id="GO:0005576">
    <property type="term" value="C:extracellular region"/>
    <property type="evidence" value="ECO:0007669"/>
    <property type="project" value="UniProtKB-SubCell"/>
</dbReference>
<dbReference type="InterPro" id="IPR006045">
    <property type="entry name" value="Cupin_1"/>
</dbReference>
<dbReference type="PROSITE" id="PS00725">
    <property type="entry name" value="GERMIN"/>
    <property type="match status" value="1"/>
</dbReference>
<comment type="subcellular location">
    <subcellularLocation>
        <location evidence="1">Secreted</location>
    </subcellularLocation>
</comment>
<dbReference type="PRINTS" id="PR00325">
    <property type="entry name" value="GERMIN"/>
</dbReference>
<comment type="similarity">
    <text evidence="2">Belongs to the germin family.</text>
</comment>
<feature type="non-terminal residue" evidence="8">
    <location>
        <position position="283"/>
    </location>
</feature>
<feature type="signal peptide" evidence="6">
    <location>
        <begin position="1"/>
        <end position="18"/>
    </location>
</feature>
<evidence type="ECO:0000256" key="6">
    <source>
        <dbReference type="SAM" id="SignalP"/>
    </source>
</evidence>
<evidence type="ECO:0000313" key="9">
    <source>
        <dbReference type="Proteomes" id="UP000044602"/>
    </source>
</evidence>
<evidence type="ECO:0000313" key="8">
    <source>
        <dbReference type="EMBL" id="CRK06965.1"/>
    </source>
</evidence>
<dbReference type="CDD" id="cd02241">
    <property type="entry name" value="cupin_OxOx"/>
    <property type="match status" value="1"/>
</dbReference>
<feature type="domain" description="Cupin type-1" evidence="7">
    <location>
        <begin position="77"/>
        <end position="248"/>
    </location>
</feature>
<dbReference type="GO" id="GO:0030145">
    <property type="term" value="F:manganese ion binding"/>
    <property type="evidence" value="ECO:0007669"/>
    <property type="project" value="InterPro"/>
</dbReference>
<evidence type="ECO:0000256" key="3">
    <source>
        <dbReference type="ARBA" id="ARBA00022525"/>
    </source>
</evidence>
<keyword evidence="6" id="KW-0732">Signal</keyword>
<dbReference type="SUPFAM" id="SSF51182">
    <property type="entry name" value="RmlC-like cupins"/>
    <property type="match status" value="1"/>
</dbReference>
<dbReference type="InterPro" id="IPR014710">
    <property type="entry name" value="RmlC-like_jellyroll"/>
</dbReference>
<dbReference type="InterPro" id="IPR011051">
    <property type="entry name" value="RmlC_Cupin_sf"/>
</dbReference>
<keyword evidence="9" id="KW-1185">Reference proteome</keyword>
<dbReference type="SMART" id="SM00835">
    <property type="entry name" value="Cupin_1"/>
    <property type="match status" value="1"/>
</dbReference>
<evidence type="ECO:0000259" key="7">
    <source>
        <dbReference type="SMART" id="SM00835"/>
    </source>
</evidence>
<name>A0A0G4KK99_VERLO</name>
<evidence type="ECO:0000256" key="4">
    <source>
        <dbReference type="ARBA" id="ARBA00022723"/>
    </source>
</evidence>
<organism evidence="8 9">
    <name type="scientific">Verticillium longisporum</name>
    <name type="common">Verticillium dahliae var. longisporum</name>
    <dbReference type="NCBI Taxonomy" id="100787"/>
    <lineage>
        <taxon>Eukaryota</taxon>
        <taxon>Fungi</taxon>
        <taxon>Dikarya</taxon>
        <taxon>Ascomycota</taxon>
        <taxon>Pezizomycotina</taxon>
        <taxon>Sordariomycetes</taxon>
        <taxon>Hypocreomycetidae</taxon>
        <taxon>Glomerellales</taxon>
        <taxon>Plectosphaerellaceae</taxon>
        <taxon>Verticillium</taxon>
    </lineage>
</organism>